<sequence>MKNINLVLLLTIFLCACKESKMEHILIPRALQTGESFNEFPKSKVEIFNFAVVKPNANELLSEYQITFKDTVLIVDKQPKPQVTKFLNPTYLNSQKTAIVAQVADGTGLVSPFYIFCYKNNKLEAVALNKTSNGKNDAKVTKGLEKLSRASILIDNDYLLTTVNGKVFPIKRQEPNERIQGKIFMVSRDASTLIFLTANSLYQVNYLSNESFNLPLDSKMLNDESQLYNKVQQNYSWFKNANGTLFLKGNLDDNRIVDIKEFKK</sequence>
<dbReference type="Proteomes" id="UP000295668">
    <property type="component" value="Unassembled WGS sequence"/>
</dbReference>
<proteinExistence type="predicted"/>
<organism evidence="1 2">
    <name type="scientific">Pedobacter changchengzhani</name>
    <dbReference type="NCBI Taxonomy" id="2529274"/>
    <lineage>
        <taxon>Bacteria</taxon>
        <taxon>Pseudomonadati</taxon>
        <taxon>Bacteroidota</taxon>
        <taxon>Sphingobacteriia</taxon>
        <taxon>Sphingobacteriales</taxon>
        <taxon>Sphingobacteriaceae</taxon>
        <taxon>Pedobacter</taxon>
    </lineage>
</organism>
<evidence type="ECO:0000313" key="1">
    <source>
        <dbReference type="EMBL" id="TDG36731.1"/>
    </source>
</evidence>
<protein>
    <submittedName>
        <fullName evidence="1">Uncharacterized protein</fullName>
    </submittedName>
</protein>
<keyword evidence="2" id="KW-1185">Reference proteome</keyword>
<dbReference type="PROSITE" id="PS51257">
    <property type="entry name" value="PROKAR_LIPOPROTEIN"/>
    <property type="match status" value="1"/>
</dbReference>
<evidence type="ECO:0000313" key="2">
    <source>
        <dbReference type="Proteomes" id="UP000295668"/>
    </source>
</evidence>
<accession>A0A4R5MLZ7</accession>
<dbReference type="OrthoDB" id="750652at2"/>
<comment type="caution">
    <text evidence="1">The sequence shown here is derived from an EMBL/GenBank/DDBJ whole genome shotgun (WGS) entry which is preliminary data.</text>
</comment>
<name>A0A4R5MLZ7_9SPHI</name>
<gene>
    <name evidence="1" type="ORF">EZJ43_05450</name>
</gene>
<reference evidence="1 2" key="1">
    <citation type="submission" date="2019-02" db="EMBL/GenBank/DDBJ databases">
        <title>Pedobacter sp. nov., a novel speices isolated from soil of pinguins habitat in Antarcitica.</title>
        <authorList>
            <person name="He R.-H."/>
        </authorList>
    </citation>
    <scope>NUCLEOTIDE SEQUENCE [LARGE SCALE GENOMIC DNA]</scope>
    <source>
        <strain evidence="1 2">E01020</strain>
    </source>
</reference>
<dbReference type="RefSeq" id="WP_133261679.1">
    <property type="nucleotide sequence ID" value="NZ_SJCY01000003.1"/>
</dbReference>
<dbReference type="AlphaFoldDB" id="A0A4R5MLZ7"/>
<dbReference type="EMBL" id="SJCY01000003">
    <property type="protein sequence ID" value="TDG36731.1"/>
    <property type="molecule type" value="Genomic_DNA"/>
</dbReference>